<dbReference type="InterPro" id="IPR000014">
    <property type="entry name" value="PAS"/>
</dbReference>
<dbReference type="SUPFAM" id="SSF55785">
    <property type="entry name" value="PYP-like sensor domain (PAS domain)"/>
    <property type="match status" value="1"/>
</dbReference>
<dbReference type="PROSITE" id="PS50112">
    <property type="entry name" value="PAS"/>
    <property type="match status" value="1"/>
</dbReference>
<keyword evidence="4" id="KW-0805">Transcription regulation</keyword>
<proteinExistence type="predicted"/>
<evidence type="ECO:0000256" key="1">
    <source>
        <dbReference type="ARBA" id="ARBA00022741"/>
    </source>
</evidence>
<keyword evidence="8" id="KW-0175">Coiled coil</keyword>
<feature type="domain" description="PAC" evidence="11">
    <location>
        <begin position="77"/>
        <end position="129"/>
    </location>
</feature>
<keyword evidence="3" id="KW-0067">ATP-binding</keyword>
<keyword evidence="5" id="KW-0238">DNA-binding</keyword>
<organism evidence="12 13">
    <name type="scientific">Pelovirga terrestris</name>
    <dbReference type="NCBI Taxonomy" id="2771352"/>
    <lineage>
        <taxon>Bacteria</taxon>
        <taxon>Pseudomonadati</taxon>
        <taxon>Thermodesulfobacteriota</taxon>
        <taxon>Desulfuromonadia</taxon>
        <taxon>Geobacterales</taxon>
        <taxon>Geobacteraceae</taxon>
        <taxon>Pelovirga</taxon>
    </lineage>
</organism>
<dbReference type="Gene3D" id="1.10.8.60">
    <property type="match status" value="1"/>
</dbReference>
<dbReference type="PROSITE" id="PS50045">
    <property type="entry name" value="SIGMA54_INTERACT_4"/>
    <property type="match status" value="1"/>
</dbReference>
<dbReference type="GO" id="GO:0006355">
    <property type="term" value="P:regulation of DNA-templated transcription"/>
    <property type="evidence" value="ECO:0007669"/>
    <property type="project" value="InterPro"/>
</dbReference>
<dbReference type="InterPro" id="IPR035965">
    <property type="entry name" value="PAS-like_dom_sf"/>
</dbReference>
<dbReference type="InterPro" id="IPR003593">
    <property type="entry name" value="AAA+_ATPase"/>
</dbReference>
<keyword evidence="13" id="KW-1185">Reference proteome</keyword>
<protein>
    <recommendedName>
        <fullName evidence="7">HTH-type transcriptional regulatory protein TyrR</fullName>
    </recommendedName>
</protein>
<dbReference type="InterPro" id="IPR025662">
    <property type="entry name" value="Sigma_54_int_dom_ATP-bd_1"/>
</dbReference>
<dbReference type="InterPro" id="IPR030828">
    <property type="entry name" value="HTH_TyrR"/>
</dbReference>
<evidence type="ECO:0000256" key="5">
    <source>
        <dbReference type="ARBA" id="ARBA00023125"/>
    </source>
</evidence>
<dbReference type="Pfam" id="PF00158">
    <property type="entry name" value="Sigma54_activat"/>
    <property type="match status" value="1"/>
</dbReference>
<dbReference type="RefSeq" id="WP_191155302.1">
    <property type="nucleotide sequence ID" value="NZ_JACWUN010000007.1"/>
</dbReference>
<reference evidence="12" key="1">
    <citation type="submission" date="2020-09" db="EMBL/GenBank/DDBJ databases">
        <title>Pelobacter alkaliphilus sp. nov., a novel anaerobic arsenate-reducing bacterium from terrestrial mud volcano.</title>
        <authorList>
            <person name="Khomyakova M.A."/>
            <person name="Merkel A.Y."/>
            <person name="Slobodkin A.I."/>
        </authorList>
    </citation>
    <scope>NUCLEOTIDE SEQUENCE</scope>
    <source>
        <strain evidence="12">M08fum</strain>
    </source>
</reference>
<feature type="domain" description="PAS" evidence="10">
    <location>
        <begin position="9"/>
        <end position="57"/>
    </location>
</feature>
<dbReference type="Gene3D" id="3.30.450.20">
    <property type="entry name" value="PAS domain"/>
    <property type="match status" value="1"/>
</dbReference>
<dbReference type="Pfam" id="PF08448">
    <property type="entry name" value="PAS_4"/>
    <property type="match status" value="1"/>
</dbReference>
<evidence type="ECO:0000256" key="3">
    <source>
        <dbReference type="ARBA" id="ARBA00022840"/>
    </source>
</evidence>
<feature type="domain" description="Sigma-54 factor interaction" evidence="9">
    <location>
        <begin position="154"/>
        <end position="382"/>
    </location>
</feature>
<dbReference type="SMART" id="SM00382">
    <property type="entry name" value="AAA"/>
    <property type="match status" value="1"/>
</dbReference>
<evidence type="ECO:0000256" key="2">
    <source>
        <dbReference type="ARBA" id="ARBA00022797"/>
    </source>
</evidence>
<name>A0A8J6QPT5_9BACT</name>
<gene>
    <name evidence="12" type="ORF">ICT70_07945</name>
</gene>
<dbReference type="CDD" id="cd00130">
    <property type="entry name" value="PAS"/>
    <property type="match status" value="1"/>
</dbReference>
<evidence type="ECO:0000256" key="4">
    <source>
        <dbReference type="ARBA" id="ARBA00023015"/>
    </source>
</evidence>
<evidence type="ECO:0000259" key="11">
    <source>
        <dbReference type="PROSITE" id="PS50113"/>
    </source>
</evidence>
<dbReference type="PROSITE" id="PS00676">
    <property type="entry name" value="SIGMA54_INTERACT_2"/>
    <property type="match status" value="1"/>
</dbReference>
<dbReference type="Gene3D" id="3.40.50.300">
    <property type="entry name" value="P-loop containing nucleotide triphosphate hydrolases"/>
    <property type="match status" value="1"/>
</dbReference>
<dbReference type="SUPFAM" id="SSF46689">
    <property type="entry name" value="Homeodomain-like"/>
    <property type="match status" value="1"/>
</dbReference>
<sequence>MVNRSLQELARELDAIIDSSSDGLFVCDAGGRILRVNPASARINNATPEQLEGRNYLDVAREGLVLLPSAALEAIKAKAQVSLLQQSRTGRKLISTATPVFDEQQQLIRVVVSERDISEIERLKRDLEDQQELGNQFRRQLSQLQREQLNGRDVIAESPLMATTLKQARRLSQVDSTVLLLGESGVGKGLIADLIHVGSHRAQQPMIKLNCGAIPESLIEAELFGYERGAFTGAVANKPGQLELADKGTVFLDEIAELPLSAQVKLLRFLEDGRLTRLGATKERQVDVRLIAATNRDLKQRVDSGLFREDLYYRLSVIPIQIPALRQRQECIVPLLNSYLHYFAERVGVRRQLTPAALDRLCTYAWPGNVRELMNLCERLVVMSEGPLIDVNHLPAVVLNNGVAHITTSTPWPAAMSMVQILASVEREVLYQAHKRYGRQCRIAAMLGMSQPTVARKLRHYGIGRFVSE</sequence>
<dbReference type="AlphaFoldDB" id="A0A8J6QPT5"/>
<evidence type="ECO:0000256" key="7">
    <source>
        <dbReference type="ARBA" id="ARBA00029500"/>
    </source>
</evidence>
<dbReference type="InterPro" id="IPR013656">
    <property type="entry name" value="PAS_4"/>
</dbReference>
<dbReference type="InterPro" id="IPR000700">
    <property type="entry name" value="PAS-assoc_C"/>
</dbReference>
<dbReference type="Pfam" id="PF25601">
    <property type="entry name" value="AAA_lid_14"/>
    <property type="match status" value="1"/>
</dbReference>
<feature type="coiled-coil region" evidence="8">
    <location>
        <begin position="110"/>
        <end position="147"/>
    </location>
</feature>
<comment type="caution">
    <text evidence="12">The sequence shown here is derived from an EMBL/GenBank/DDBJ whole genome shotgun (WGS) entry which is preliminary data.</text>
</comment>
<dbReference type="GO" id="GO:0005524">
    <property type="term" value="F:ATP binding"/>
    <property type="evidence" value="ECO:0007669"/>
    <property type="project" value="UniProtKB-KW"/>
</dbReference>
<dbReference type="FunFam" id="3.40.50.300:FF:000006">
    <property type="entry name" value="DNA-binding transcriptional regulator NtrC"/>
    <property type="match status" value="1"/>
</dbReference>
<evidence type="ECO:0000313" key="12">
    <source>
        <dbReference type="EMBL" id="MBD1400601.1"/>
    </source>
</evidence>
<dbReference type="PROSITE" id="PS00688">
    <property type="entry name" value="SIGMA54_INTERACT_3"/>
    <property type="match status" value="1"/>
</dbReference>
<dbReference type="InterPro" id="IPR002078">
    <property type="entry name" value="Sigma_54_int"/>
</dbReference>
<dbReference type="PROSITE" id="PS00675">
    <property type="entry name" value="SIGMA54_INTERACT_1"/>
    <property type="match status" value="1"/>
</dbReference>
<keyword evidence="2" id="KW-0058">Aromatic hydrocarbons catabolism</keyword>
<evidence type="ECO:0000259" key="10">
    <source>
        <dbReference type="PROSITE" id="PS50112"/>
    </source>
</evidence>
<evidence type="ECO:0000259" key="9">
    <source>
        <dbReference type="PROSITE" id="PS50045"/>
    </source>
</evidence>
<dbReference type="NCBIfam" id="TIGR00229">
    <property type="entry name" value="sensory_box"/>
    <property type="match status" value="1"/>
</dbReference>
<dbReference type="Pfam" id="PF18024">
    <property type="entry name" value="HTH_50"/>
    <property type="match status" value="1"/>
</dbReference>
<dbReference type="InterPro" id="IPR009057">
    <property type="entry name" value="Homeodomain-like_sf"/>
</dbReference>
<dbReference type="PANTHER" id="PTHR32071:SF57">
    <property type="entry name" value="C4-DICARBOXYLATE TRANSPORT TRANSCRIPTIONAL REGULATORY PROTEIN DCTD"/>
    <property type="match status" value="1"/>
</dbReference>
<dbReference type="GO" id="GO:0003677">
    <property type="term" value="F:DNA binding"/>
    <property type="evidence" value="ECO:0007669"/>
    <property type="project" value="UniProtKB-KW"/>
</dbReference>
<dbReference type="SMART" id="SM00091">
    <property type="entry name" value="PAS"/>
    <property type="match status" value="1"/>
</dbReference>
<dbReference type="InterPro" id="IPR027417">
    <property type="entry name" value="P-loop_NTPase"/>
</dbReference>
<dbReference type="InterPro" id="IPR058031">
    <property type="entry name" value="AAA_lid_NorR"/>
</dbReference>
<accession>A0A8J6QPT5</accession>
<dbReference type="CDD" id="cd00009">
    <property type="entry name" value="AAA"/>
    <property type="match status" value="1"/>
</dbReference>
<dbReference type="InterPro" id="IPR025943">
    <property type="entry name" value="Sigma_54_int_dom_ATP-bd_2"/>
</dbReference>
<keyword evidence="6" id="KW-0804">Transcription</keyword>
<dbReference type="Gene3D" id="1.10.10.60">
    <property type="entry name" value="Homeodomain-like"/>
    <property type="match status" value="1"/>
</dbReference>
<dbReference type="Proteomes" id="UP000632828">
    <property type="component" value="Unassembled WGS sequence"/>
</dbReference>
<evidence type="ECO:0000313" key="13">
    <source>
        <dbReference type="Proteomes" id="UP000632828"/>
    </source>
</evidence>
<dbReference type="PANTHER" id="PTHR32071">
    <property type="entry name" value="TRANSCRIPTIONAL REGULATORY PROTEIN"/>
    <property type="match status" value="1"/>
</dbReference>
<keyword evidence="1" id="KW-0547">Nucleotide-binding</keyword>
<evidence type="ECO:0000256" key="6">
    <source>
        <dbReference type="ARBA" id="ARBA00023163"/>
    </source>
</evidence>
<dbReference type="EMBL" id="JACWUN010000007">
    <property type="protein sequence ID" value="MBD1400601.1"/>
    <property type="molecule type" value="Genomic_DNA"/>
</dbReference>
<dbReference type="InterPro" id="IPR025944">
    <property type="entry name" value="Sigma_54_int_dom_CS"/>
</dbReference>
<evidence type="ECO:0000256" key="8">
    <source>
        <dbReference type="SAM" id="Coils"/>
    </source>
</evidence>
<dbReference type="SUPFAM" id="SSF52540">
    <property type="entry name" value="P-loop containing nucleoside triphosphate hydrolases"/>
    <property type="match status" value="1"/>
</dbReference>
<dbReference type="PROSITE" id="PS50113">
    <property type="entry name" value="PAC"/>
    <property type="match status" value="1"/>
</dbReference>